<dbReference type="OrthoDB" id="364906at2759"/>
<reference evidence="6 7" key="1">
    <citation type="journal article" date="2012" name="Nucleic Acids Res.">
        <title>Sequencing of the smallest Apicomplexan genome from the human pathogen Babesia microti.</title>
        <authorList>
            <person name="Cornillot E."/>
            <person name="Hadj-Kaddour K."/>
            <person name="Dassouli A."/>
            <person name="Noel B."/>
            <person name="Ranwez V."/>
            <person name="Vacherie B."/>
            <person name="Augagneur Y."/>
            <person name="Bres V."/>
            <person name="Duclos A."/>
            <person name="Randazzo S."/>
            <person name="Carcy B."/>
            <person name="Debierre-Grockiego F."/>
            <person name="Delbecq S."/>
            <person name="Moubri-Menage K."/>
            <person name="Shams-Eldin H."/>
            <person name="Usmani-Brown S."/>
            <person name="Bringaud F."/>
            <person name="Wincker P."/>
            <person name="Vivares C.P."/>
            <person name="Schwarz R.T."/>
            <person name="Schetters T.P."/>
            <person name="Krause P.J."/>
            <person name="Gorenflot A."/>
            <person name="Berry V."/>
            <person name="Barbe V."/>
            <person name="Ben Mamoun C."/>
        </authorList>
    </citation>
    <scope>NUCLEOTIDE SEQUENCE [LARGE SCALE GENOMIC DNA]</scope>
    <source>
        <strain evidence="6 7">RI</strain>
    </source>
</reference>
<reference evidence="6 7" key="2">
    <citation type="journal article" date="2013" name="PLoS ONE">
        <title>Whole genome mapping and re-organization of the nuclear and mitochondrial genomes of Babesia microti isolates.</title>
        <authorList>
            <person name="Cornillot E."/>
            <person name="Dassouli A."/>
            <person name="Garg A."/>
            <person name="Pachikara N."/>
            <person name="Randazzo S."/>
            <person name="Depoix D."/>
            <person name="Carcy B."/>
            <person name="Delbecq S."/>
            <person name="Frutos R."/>
            <person name="Silva J.C."/>
            <person name="Sutton R."/>
            <person name="Krause P.J."/>
            <person name="Mamoun C.B."/>
        </authorList>
    </citation>
    <scope>NUCLEOTIDE SEQUENCE [LARGE SCALE GENOMIC DNA]</scope>
    <source>
        <strain evidence="6 7">RI</strain>
    </source>
</reference>
<keyword evidence="4" id="KW-0539">Nucleus</keyword>
<dbReference type="Proteomes" id="UP000002899">
    <property type="component" value="Chromosome I"/>
</dbReference>
<keyword evidence="3" id="KW-0677">Repeat</keyword>
<dbReference type="EMBL" id="FO082871">
    <property type="protein sequence ID" value="CCF72589.1"/>
    <property type="molecule type" value="Genomic_DNA"/>
</dbReference>
<dbReference type="VEuPathDB" id="PiroplasmaDB:BMR1_01G00595"/>
<evidence type="ECO:0000313" key="7">
    <source>
        <dbReference type="Proteomes" id="UP000002899"/>
    </source>
</evidence>
<comment type="subcellular location">
    <subcellularLocation>
        <location evidence="1">Nucleus</location>
        <location evidence="1">Nucleolus</location>
    </subcellularLocation>
</comment>
<evidence type="ECO:0000256" key="1">
    <source>
        <dbReference type="ARBA" id="ARBA00004604"/>
    </source>
</evidence>
<reference evidence="6 7" key="3">
    <citation type="journal article" date="2016" name="Sci. Rep.">
        <title>Genome-wide diversity and gene expression profiling of Babesia microti isolates identify polymorphic genes that mediate host-pathogen interactions.</title>
        <authorList>
            <person name="Silva J.C."/>
            <person name="Cornillot E."/>
            <person name="McCracken C."/>
            <person name="Usmani-Brown S."/>
            <person name="Dwivedi A."/>
            <person name="Ifeonu O.O."/>
            <person name="Crabtree J."/>
            <person name="Gotia H.T."/>
            <person name="Virji A.Z."/>
            <person name="Reynes C."/>
            <person name="Colinge J."/>
            <person name="Kumar V."/>
            <person name="Lawres L."/>
            <person name="Pazzi J.E."/>
            <person name="Pablo J.V."/>
            <person name="Hung C."/>
            <person name="Brancato J."/>
            <person name="Kumari P."/>
            <person name="Orvis J."/>
            <person name="Tretina K."/>
            <person name="Chibucos M."/>
            <person name="Ott S."/>
            <person name="Sadzewicz L."/>
            <person name="Sengamalay N."/>
            <person name="Shetty A.C."/>
            <person name="Su Q."/>
            <person name="Tallon L."/>
            <person name="Fraser C.M."/>
            <person name="Frutos R."/>
            <person name="Molina D.M."/>
            <person name="Krause P.J."/>
            <person name="Ben Mamoun C."/>
        </authorList>
    </citation>
    <scope>NUCLEOTIDE SEQUENCE [LARGE SCALE GENOMIC DNA]</scope>
    <source>
        <strain evidence="6 7">RI</strain>
    </source>
</reference>
<accession>I7J814</accession>
<proteinExistence type="predicted"/>
<dbReference type="GO" id="GO:0030515">
    <property type="term" value="F:snoRNA binding"/>
    <property type="evidence" value="ECO:0007669"/>
    <property type="project" value="InterPro"/>
</dbReference>
<protein>
    <submittedName>
        <fullName evidence="6">UTP6, U3 small nucleolar RNA-associated protein 6</fullName>
    </submittedName>
</protein>
<dbReference type="GeneID" id="24423199"/>
<dbReference type="KEGG" id="bmic:BMR1_01G00595"/>
<dbReference type="Pfam" id="PF08640">
    <property type="entry name" value="U3_assoc_6"/>
    <property type="match status" value="1"/>
</dbReference>
<dbReference type="PANTHER" id="PTHR23271">
    <property type="entry name" value="HEPATOCELLULAR CARCINOMA-ASSOCIATED ANTIGEN 66"/>
    <property type="match status" value="1"/>
</dbReference>
<keyword evidence="2" id="KW-0698">rRNA processing</keyword>
<dbReference type="GO" id="GO:0000462">
    <property type="term" value="P:maturation of SSU-rRNA from tricistronic rRNA transcript (SSU-rRNA, 5.8S rRNA, LSU-rRNA)"/>
    <property type="evidence" value="ECO:0007669"/>
    <property type="project" value="InterPro"/>
</dbReference>
<keyword evidence="7" id="KW-1185">Reference proteome</keyword>
<dbReference type="InterPro" id="IPR013949">
    <property type="entry name" value="Utp6"/>
</dbReference>
<organism evidence="6 7">
    <name type="scientific">Babesia microti (strain RI)</name>
    <dbReference type="NCBI Taxonomy" id="1133968"/>
    <lineage>
        <taxon>Eukaryota</taxon>
        <taxon>Sar</taxon>
        <taxon>Alveolata</taxon>
        <taxon>Apicomplexa</taxon>
        <taxon>Aconoidasida</taxon>
        <taxon>Piroplasmida</taxon>
        <taxon>Babesiidae</taxon>
        <taxon>Babesia</taxon>
    </lineage>
</organism>
<sequence length="664" mass="77047">MADLVQQNMEDMVPELSAFSALKIFESDEIRHIIKIRKDYEFQVINNDPIVSKKGYRQYINFEKQLDSVVKQRIKSLKLSKVSVPKIRRKKQWKRGRLVHSAVVKQDPAKIARIAIGRRIHFLYKRAINKFEEDNKLRLEYIIYCMEHGSHKKAEDGLWNVLSKRPNDINLWLYTASITMEKRGIDATINVLTRSIRNVHNLKLYQTLLHLQIERAYHNFKNGLRGIDLSTWDIVIKHAIKRLPSHEVTPFILSLIDKMCKVMVSGKFRESLADFDGFVANINDILYEKSKVEPLISAYMWKVHITELLVDTIYFKGENTFEQLFTDILVQCGNDCFKIYLLCALLYYVFNEPDFFSVDGYSTNSKYLLTFSAEEMVKLYPNKTKLLLYYPEILIIANLSPYTSQPYKSLYISTSNLLVKTKEFIASNLNSINWDNRMEVIINELIQENVASSQELEEEKAICISAILQVLKSCGKNYKYIMDNLENISSGLLTIMLMIEDISLEKFDKFIKLKTFKITRPMESELLVEKMLQLTNKQYIIYELFDHFSEDTIDIGIEMALKTVSVKEIPSNLTPVVKLKLCEGVIKSGEVKNAELINLFSVHQNRLEAMEQLAVEKKVEVAGWLDYIEFSKKFQDMFPHKCGVPSPGVIYNKAVARLGPDFLN</sequence>
<dbReference type="RefSeq" id="XP_012647198.1">
    <property type="nucleotide sequence ID" value="XM_012791744.1"/>
</dbReference>
<evidence type="ECO:0000256" key="4">
    <source>
        <dbReference type="ARBA" id="ARBA00023242"/>
    </source>
</evidence>
<feature type="domain" description="U3 small nucleolar RNA-associated protein 6 N-terminal" evidence="5">
    <location>
        <begin position="9"/>
        <end position="87"/>
    </location>
</feature>
<evidence type="ECO:0000259" key="5">
    <source>
        <dbReference type="Pfam" id="PF08640"/>
    </source>
</evidence>
<dbReference type="Gene3D" id="1.25.40.10">
    <property type="entry name" value="Tetratricopeptide repeat domain"/>
    <property type="match status" value="1"/>
</dbReference>
<dbReference type="GO" id="GO:0034388">
    <property type="term" value="C:Pwp2p-containing subcomplex of 90S preribosome"/>
    <property type="evidence" value="ECO:0007669"/>
    <property type="project" value="TreeGrafter"/>
</dbReference>
<evidence type="ECO:0000256" key="3">
    <source>
        <dbReference type="ARBA" id="ARBA00022737"/>
    </source>
</evidence>
<gene>
    <name evidence="6" type="ORF">BMR1_01G00595</name>
</gene>
<dbReference type="InterPro" id="IPR011990">
    <property type="entry name" value="TPR-like_helical_dom_sf"/>
</dbReference>
<dbReference type="GO" id="GO:0032040">
    <property type="term" value="C:small-subunit processome"/>
    <property type="evidence" value="ECO:0007669"/>
    <property type="project" value="TreeGrafter"/>
</dbReference>
<evidence type="ECO:0000313" key="6">
    <source>
        <dbReference type="EMBL" id="CCF72589.1"/>
    </source>
</evidence>
<dbReference type="PANTHER" id="PTHR23271:SF1">
    <property type="entry name" value="U3 SMALL NUCLEOLAR RNA-ASSOCIATED PROTEIN 6 HOMOLOG"/>
    <property type="match status" value="1"/>
</dbReference>
<name>I7J814_BABMR</name>
<dbReference type="AlphaFoldDB" id="I7J814"/>
<dbReference type="InterPro" id="IPR055347">
    <property type="entry name" value="UTP6_N"/>
</dbReference>
<evidence type="ECO:0000256" key="2">
    <source>
        <dbReference type="ARBA" id="ARBA00022552"/>
    </source>
</evidence>